<reference evidence="1 2" key="1">
    <citation type="submission" date="2018-11" db="EMBL/GenBank/DDBJ databases">
        <title>Species Designations Belie Phenotypic and Genotypic Heterogeneity in Oral Streptococci.</title>
        <authorList>
            <person name="Velsko I."/>
        </authorList>
    </citation>
    <scope>NUCLEOTIDE SEQUENCE [LARGE SCALE GENOMIC DNA]</scope>
    <source>
        <strain evidence="1 2">BCA6</strain>
    </source>
</reference>
<organism evidence="1 2">
    <name type="scientific">Streptococcus cristatus</name>
    <dbReference type="NCBI Taxonomy" id="45634"/>
    <lineage>
        <taxon>Bacteria</taxon>
        <taxon>Bacillati</taxon>
        <taxon>Bacillota</taxon>
        <taxon>Bacilli</taxon>
        <taxon>Lactobacillales</taxon>
        <taxon>Streptococcaceae</taxon>
        <taxon>Streptococcus</taxon>
    </lineage>
</organism>
<dbReference type="EMBL" id="RJPM01000006">
    <property type="protein sequence ID" value="RSJ75820.1"/>
    <property type="molecule type" value="Genomic_DNA"/>
</dbReference>
<proteinExistence type="predicted"/>
<evidence type="ECO:0000313" key="2">
    <source>
        <dbReference type="Proteomes" id="UP000272213"/>
    </source>
</evidence>
<dbReference type="AlphaFoldDB" id="A0A428GG50"/>
<gene>
    <name evidence="1" type="ORF">D8798_07365</name>
</gene>
<dbReference type="Proteomes" id="UP000272213">
    <property type="component" value="Unassembled WGS sequence"/>
</dbReference>
<accession>A0A428GG50</accession>
<protein>
    <recommendedName>
        <fullName evidence="3">DUF3990 domain-containing protein</fullName>
    </recommendedName>
</protein>
<sequence length="197" mass="22559">MEYLLYHATNKVNADKIKDEGFCPKPEIRFPLVKREGANSRMISRVKKKPGSLGYGSYFFSSKVLAELYRKEKMSAEGSCILTVSLVLDDNQEKYILDLTDEETLDYFLEYKERIVSQPNYKDLEKVFRNDNQSSLEGALVEHFIKDVINAQSTSQHAILVKAMTVSQIKGSNRSYVANGFEYCIRDNQVLKTVSLM</sequence>
<evidence type="ECO:0008006" key="3">
    <source>
        <dbReference type="Google" id="ProtNLM"/>
    </source>
</evidence>
<comment type="caution">
    <text evidence="1">The sequence shown here is derived from an EMBL/GenBank/DDBJ whole genome shotgun (WGS) entry which is preliminary data.</text>
</comment>
<dbReference type="RefSeq" id="WP_002927872.1">
    <property type="nucleotide sequence ID" value="NZ_RJPM01000006.1"/>
</dbReference>
<evidence type="ECO:0000313" key="1">
    <source>
        <dbReference type="EMBL" id="RSJ75820.1"/>
    </source>
</evidence>
<name>A0A428GG50_STRCR</name>